<name>A0A834ZF40_TETSI</name>
<evidence type="ECO:0000256" key="8">
    <source>
        <dbReference type="ARBA" id="ARBA00023065"/>
    </source>
</evidence>
<evidence type="ECO:0000256" key="4">
    <source>
        <dbReference type="ARBA" id="ARBA00022670"/>
    </source>
</evidence>
<dbReference type="Gene3D" id="1.25.40.10">
    <property type="entry name" value="Tetratricopeptide repeat domain"/>
    <property type="match status" value="1"/>
</dbReference>
<evidence type="ECO:0000256" key="3">
    <source>
        <dbReference type="ARBA" id="ARBA00022448"/>
    </source>
</evidence>
<feature type="repeat" description="PPR" evidence="9">
    <location>
        <begin position="466"/>
        <end position="500"/>
    </location>
</feature>
<dbReference type="InterPro" id="IPR003386">
    <property type="entry name" value="LACT/PDAT_acylTrfase"/>
</dbReference>
<dbReference type="GO" id="GO:0008234">
    <property type="term" value="F:cysteine-type peptidase activity"/>
    <property type="evidence" value="ECO:0007669"/>
    <property type="project" value="InterPro"/>
</dbReference>
<sequence>METLILIQSFWSLASEVPSCIPRTKDSGSRPGPHEVDCSETFFPGYTKSLDDNTEIVVPDDDYRLYAIDILDPSLTSIIYKKGTTLFGYGYDFRQSNRIEKILDDLKVKLAAAYKASGGRKVNIISHSMGICTICKQVDLHRVPVSRQFLYTLVIPPNGTFYYKSVDSYELVECPSIYEMLPNPQFKWKKQPQIRVWQKESEGKETSSVKLESYGPTESVVLFEEALRNNEVQLSSFNSRIPSKTESVVLFEEALRNNEIRDGNVSIMLHQLTYDKKAIALPFNFSILRWAAGTRQILNNAQLPNGVSFYNIFGISFDMPIDVWYVTKPHHPFAILIPVKKLAEPSILNVILSLTPDPLSNRNTRNLPLAFDLFPPIRLMDLQQQKEWGLLCDKQVFQLIQKWLGAAQTSNQHSITFRVDLGFTFKPNEYTFGSLISATLSSSIDSGFCLLQQMLASVEKSGFFRNPYVGSALISGFAKFGLPDNAEKIFEQMGEKNVVSLNGLMVRLVRQKQGETATEMIVLLRMCFFLATGSAEIWRWMTEKIFAKMSERRLAKMLYRCSPSAFYKFVKEFSNEQKDVICRIGLGPLLQIHEKIHLRHHIIDFVVAHYSPESGAVMVDDTAVPLSLIDCILPHDMATKSDERSNGNGNSHPLLVPSKSMPKVDFRQRDEHPQHHDLAEILSKSLEKLSELQGIVDEHATWRVEVEKDISQRKLHDTQMACVVEKLSQKITKQDNIIETLRERLDKKETSTQQIGIHKRSIESIYFSESPAKPGVVQMNEKVSMQMNPDVSVKMNEAIGIVRVKSRKHQTKSYKSYANELPTYQRIMLRKSIGAITRNLEQAAFSTLKPAGLLDDMVVDAYLRLLDDQQSKLGPPYCKKTYYGSSHLHQFMQKCVRERKFASGTLVRANSGGFNIYQSNRVLIPVNWNGNHWFLVEVDLLRRKVIILDSMLPRRIIVGPEMRTLMAGLEYVFEGQQQEDGFAYNFTEWFLLIAGYFGYIDYWNGEPDSILFTQVRESLLQRCKEVEEKAREQATDNAILDQLCKGCPSTLGANRKSQDFFERVPARERHVKELFTEKVIHIIEKAVDKFERKFVTQGAYDTHNNFQSLDLAWTLLRISPHELLHHIPAKTLDQYYSRDTAN</sequence>
<dbReference type="OrthoDB" id="190846at2759"/>
<evidence type="ECO:0000256" key="10">
    <source>
        <dbReference type="SAM" id="MobiDB-lite"/>
    </source>
</evidence>
<keyword evidence="3" id="KW-0813">Transport</keyword>
<dbReference type="Gene3D" id="3.40.395.10">
    <property type="entry name" value="Adenoviral Proteinase, Chain A"/>
    <property type="match status" value="1"/>
</dbReference>
<evidence type="ECO:0000256" key="6">
    <source>
        <dbReference type="ARBA" id="ARBA00022781"/>
    </source>
</evidence>
<evidence type="ECO:0000259" key="11">
    <source>
        <dbReference type="PROSITE" id="PS50600"/>
    </source>
</evidence>
<dbReference type="PROSITE" id="PS50600">
    <property type="entry name" value="ULP_PROTEASE"/>
    <property type="match status" value="1"/>
</dbReference>
<proteinExistence type="inferred from homology"/>
<evidence type="ECO:0000256" key="2">
    <source>
        <dbReference type="ARBA" id="ARBA00008936"/>
    </source>
</evidence>
<dbReference type="Pfam" id="PF02902">
    <property type="entry name" value="Peptidase_C48"/>
    <property type="match status" value="1"/>
</dbReference>
<dbReference type="Pfam" id="PF22919">
    <property type="entry name" value="ATP-synt_VA_C"/>
    <property type="match status" value="1"/>
</dbReference>
<accession>A0A834ZF40</accession>
<dbReference type="PROSITE" id="PS51375">
    <property type="entry name" value="PPR"/>
    <property type="match status" value="1"/>
</dbReference>
<dbReference type="InterPro" id="IPR002885">
    <property type="entry name" value="PPR_rpt"/>
</dbReference>
<organism evidence="12 13">
    <name type="scientific">Tetracentron sinense</name>
    <name type="common">Spur-leaf</name>
    <dbReference type="NCBI Taxonomy" id="13715"/>
    <lineage>
        <taxon>Eukaryota</taxon>
        <taxon>Viridiplantae</taxon>
        <taxon>Streptophyta</taxon>
        <taxon>Embryophyta</taxon>
        <taxon>Tracheophyta</taxon>
        <taxon>Spermatophyta</taxon>
        <taxon>Magnoliopsida</taxon>
        <taxon>Trochodendrales</taxon>
        <taxon>Trochodendraceae</taxon>
        <taxon>Tetracentron</taxon>
    </lineage>
</organism>
<dbReference type="InterPro" id="IPR038765">
    <property type="entry name" value="Papain-like_cys_pep_sf"/>
</dbReference>
<evidence type="ECO:0000256" key="1">
    <source>
        <dbReference type="ARBA" id="ARBA00005234"/>
    </source>
</evidence>
<protein>
    <recommendedName>
        <fullName evidence="11">Ubiquitin-like protease family profile domain-containing protein</fullName>
    </recommendedName>
</protein>
<comment type="similarity">
    <text evidence="2">Belongs to the ATPase alpha/beta chains family.</text>
</comment>
<keyword evidence="6" id="KW-0375">Hydrogen ion transport</keyword>
<gene>
    <name evidence="12" type="ORF">HHK36_009218</name>
</gene>
<keyword evidence="4" id="KW-0645">Protease</keyword>
<dbReference type="InterPro" id="IPR029058">
    <property type="entry name" value="AB_hydrolase_fold"/>
</dbReference>
<feature type="region of interest" description="Disordered" evidence="10">
    <location>
        <begin position="639"/>
        <end position="659"/>
    </location>
</feature>
<dbReference type="Gene3D" id="3.40.50.1820">
    <property type="entry name" value="alpha/beta hydrolase"/>
    <property type="match status" value="1"/>
</dbReference>
<dbReference type="GO" id="GO:0006629">
    <property type="term" value="P:lipid metabolic process"/>
    <property type="evidence" value="ECO:0007669"/>
    <property type="project" value="InterPro"/>
</dbReference>
<evidence type="ECO:0000313" key="12">
    <source>
        <dbReference type="EMBL" id="KAF8404335.1"/>
    </source>
</evidence>
<evidence type="ECO:0000256" key="7">
    <source>
        <dbReference type="ARBA" id="ARBA00022801"/>
    </source>
</evidence>
<keyword evidence="7" id="KW-0378">Hydrolase</keyword>
<comment type="similarity">
    <text evidence="1">Belongs to the peptidase C48 family.</text>
</comment>
<feature type="domain" description="Ubiquitin-like protease family profile" evidence="11">
    <location>
        <begin position="838"/>
        <end position="1142"/>
    </location>
</feature>
<dbReference type="AlphaFoldDB" id="A0A834ZF40"/>
<evidence type="ECO:0000256" key="5">
    <source>
        <dbReference type="ARBA" id="ARBA00022737"/>
    </source>
</evidence>
<reference evidence="12 13" key="1">
    <citation type="submission" date="2020-04" db="EMBL/GenBank/DDBJ databases">
        <title>Plant Genome Project.</title>
        <authorList>
            <person name="Zhang R.-G."/>
        </authorList>
    </citation>
    <scope>NUCLEOTIDE SEQUENCE [LARGE SCALE GENOMIC DNA]</scope>
    <source>
        <strain evidence="12">YNK0</strain>
        <tissue evidence="12">Leaf</tissue>
    </source>
</reference>
<evidence type="ECO:0000256" key="9">
    <source>
        <dbReference type="PROSITE-ProRule" id="PRU00708"/>
    </source>
</evidence>
<evidence type="ECO:0000313" key="13">
    <source>
        <dbReference type="Proteomes" id="UP000655225"/>
    </source>
</evidence>
<keyword evidence="5" id="KW-0677">Repeat</keyword>
<dbReference type="PANTHER" id="PTHR11440">
    <property type="entry name" value="LECITHIN-CHOLESTEROL ACYLTRANSFERASE-RELATED"/>
    <property type="match status" value="1"/>
</dbReference>
<dbReference type="Proteomes" id="UP000655225">
    <property type="component" value="Unassembled WGS sequence"/>
</dbReference>
<dbReference type="InterPro" id="IPR003653">
    <property type="entry name" value="Peptidase_C48_C"/>
</dbReference>
<dbReference type="SUPFAM" id="SSF54001">
    <property type="entry name" value="Cysteine proteinases"/>
    <property type="match status" value="1"/>
</dbReference>
<keyword evidence="8" id="KW-0406">Ion transport</keyword>
<comment type="caution">
    <text evidence="12">The sequence shown here is derived from an EMBL/GenBank/DDBJ whole genome shotgun (WGS) entry which is preliminary data.</text>
</comment>
<dbReference type="EMBL" id="JABCRI010000006">
    <property type="protein sequence ID" value="KAF8404335.1"/>
    <property type="molecule type" value="Genomic_DNA"/>
</dbReference>
<keyword evidence="13" id="KW-1185">Reference proteome</keyword>
<dbReference type="InterPro" id="IPR055190">
    <property type="entry name" value="ATP-synt_VA_C"/>
</dbReference>
<dbReference type="Pfam" id="PF02450">
    <property type="entry name" value="LCAT"/>
    <property type="match status" value="1"/>
</dbReference>
<dbReference type="GO" id="GO:1902600">
    <property type="term" value="P:proton transmembrane transport"/>
    <property type="evidence" value="ECO:0007669"/>
    <property type="project" value="UniProtKB-KW"/>
</dbReference>
<dbReference type="GO" id="GO:0006508">
    <property type="term" value="P:proteolysis"/>
    <property type="evidence" value="ECO:0007669"/>
    <property type="project" value="UniProtKB-KW"/>
</dbReference>
<dbReference type="GO" id="GO:0008374">
    <property type="term" value="F:O-acyltransferase activity"/>
    <property type="evidence" value="ECO:0007669"/>
    <property type="project" value="InterPro"/>
</dbReference>
<dbReference type="InterPro" id="IPR011990">
    <property type="entry name" value="TPR-like_helical_dom_sf"/>
</dbReference>